<feature type="compositionally biased region" description="Basic and acidic residues" evidence="1">
    <location>
        <begin position="624"/>
        <end position="634"/>
    </location>
</feature>
<feature type="compositionally biased region" description="Polar residues" evidence="1">
    <location>
        <begin position="721"/>
        <end position="735"/>
    </location>
</feature>
<reference evidence="2 3" key="1">
    <citation type="submission" date="2016-03" db="EMBL/GenBank/DDBJ databases">
        <title>Comparative genomics of Pseudogymnoascus destructans, the fungus causing white-nose syndrome of bats.</title>
        <authorList>
            <person name="Palmer J.M."/>
            <person name="Drees K.P."/>
            <person name="Foster J.T."/>
            <person name="Lindner D.L."/>
        </authorList>
    </citation>
    <scope>NUCLEOTIDE SEQUENCE [LARGE SCALE GENOMIC DNA]</scope>
    <source>
        <strain evidence="2 3">UAMH 10579</strain>
    </source>
</reference>
<proteinExistence type="predicted"/>
<feature type="compositionally biased region" description="Low complexity" evidence="1">
    <location>
        <begin position="499"/>
        <end position="510"/>
    </location>
</feature>
<feature type="compositionally biased region" description="Basic and acidic residues" evidence="1">
    <location>
        <begin position="28"/>
        <end position="38"/>
    </location>
</feature>
<dbReference type="OrthoDB" id="4152802at2759"/>
<gene>
    <name evidence="2" type="ORF">VE01_01380</name>
</gene>
<feature type="region of interest" description="Disordered" evidence="1">
    <location>
        <begin position="599"/>
        <end position="644"/>
    </location>
</feature>
<name>A0A1B8GX45_9PEZI</name>
<feature type="region of interest" description="Disordered" evidence="1">
    <location>
        <begin position="1"/>
        <end position="102"/>
    </location>
</feature>
<feature type="compositionally biased region" description="Polar residues" evidence="1">
    <location>
        <begin position="599"/>
        <end position="619"/>
    </location>
</feature>
<organism evidence="2 3">
    <name type="scientific">Pseudogymnoascus verrucosus</name>
    <dbReference type="NCBI Taxonomy" id="342668"/>
    <lineage>
        <taxon>Eukaryota</taxon>
        <taxon>Fungi</taxon>
        <taxon>Dikarya</taxon>
        <taxon>Ascomycota</taxon>
        <taxon>Pezizomycotina</taxon>
        <taxon>Leotiomycetes</taxon>
        <taxon>Thelebolales</taxon>
        <taxon>Thelebolaceae</taxon>
        <taxon>Pseudogymnoascus</taxon>
    </lineage>
</organism>
<dbReference type="EMBL" id="KV460209">
    <property type="protein sequence ID" value="OBU00404.1"/>
    <property type="molecule type" value="Genomic_DNA"/>
</dbReference>
<accession>A0A1B8GX45</accession>
<feature type="compositionally biased region" description="Basic residues" evidence="1">
    <location>
        <begin position="54"/>
        <end position="66"/>
    </location>
</feature>
<feature type="region of interest" description="Disordered" evidence="1">
    <location>
        <begin position="368"/>
        <end position="536"/>
    </location>
</feature>
<protein>
    <submittedName>
        <fullName evidence="2">Uncharacterized protein</fullName>
    </submittedName>
</protein>
<evidence type="ECO:0000256" key="1">
    <source>
        <dbReference type="SAM" id="MobiDB-lite"/>
    </source>
</evidence>
<feature type="region of interest" description="Disordered" evidence="1">
    <location>
        <begin position="298"/>
        <end position="349"/>
    </location>
</feature>
<reference evidence="3" key="2">
    <citation type="journal article" date="2018" name="Nat. Commun.">
        <title>Extreme sensitivity to ultraviolet light in the fungal pathogen causing white-nose syndrome of bats.</title>
        <authorList>
            <person name="Palmer J.M."/>
            <person name="Drees K.P."/>
            <person name="Foster J.T."/>
            <person name="Lindner D.L."/>
        </authorList>
    </citation>
    <scope>NUCLEOTIDE SEQUENCE [LARGE SCALE GENOMIC DNA]</scope>
    <source>
        <strain evidence="3">UAMH 10579</strain>
    </source>
</reference>
<evidence type="ECO:0000313" key="3">
    <source>
        <dbReference type="Proteomes" id="UP000091956"/>
    </source>
</evidence>
<evidence type="ECO:0000313" key="2">
    <source>
        <dbReference type="EMBL" id="OBU00404.1"/>
    </source>
</evidence>
<feature type="compositionally biased region" description="Polar residues" evidence="1">
    <location>
        <begin position="371"/>
        <end position="382"/>
    </location>
</feature>
<dbReference type="GeneID" id="28834766"/>
<feature type="compositionally biased region" description="Basic and acidic residues" evidence="1">
    <location>
        <begin position="844"/>
        <end position="860"/>
    </location>
</feature>
<dbReference type="Proteomes" id="UP000091956">
    <property type="component" value="Unassembled WGS sequence"/>
</dbReference>
<feature type="compositionally biased region" description="Basic and acidic residues" evidence="1">
    <location>
        <begin position="298"/>
        <end position="318"/>
    </location>
</feature>
<keyword evidence="3" id="KW-1185">Reference proteome</keyword>
<feature type="compositionally biased region" description="Acidic residues" evidence="1">
    <location>
        <begin position="696"/>
        <end position="707"/>
    </location>
</feature>
<feature type="compositionally biased region" description="Basic and acidic residues" evidence="1">
    <location>
        <begin position="67"/>
        <end position="76"/>
    </location>
</feature>
<dbReference type="STRING" id="342668.A0A1B8GX45"/>
<dbReference type="AlphaFoldDB" id="A0A1B8GX45"/>
<feature type="region of interest" description="Disordered" evidence="1">
    <location>
        <begin position="657"/>
        <end position="860"/>
    </location>
</feature>
<feature type="region of interest" description="Disordered" evidence="1">
    <location>
        <begin position="254"/>
        <end position="274"/>
    </location>
</feature>
<dbReference type="RefSeq" id="XP_018134136.1">
    <property type="nucleotide sequence ID" value="XM_018270903.2"/>
</dbReference>
<feature type="region of interest" description="Disordered" evidence="1">
    <location>
        <begin position="119"/>
        <end position="153"/>
    </location>
</feature>
<sequence>MTIWPFGRKNSRKKSSLGLKTSAAEPTTMDRVRSREAGRLNGSEVGAAGELSRKRTGRERRRRSRESKKLQRDPPKRNYSYSPGRSENLGVRRDGRAHPPLPDNAVAIVARSAFAANGRAQTEDMGRVPTLHKRTAQDLNRRKSSKKRKEDHDRAAEIKAMSKFMPTPVRAATTPDWSGSPIRKDTKKLHGINRLFTSTTSDVSLPIPDSLRSSMSSDSERFASYELKGMDLFTPRPTIRYSENPKFKQYESGVGIERSNSSKRKRALEKVPVPEEKPAYRKRIDDLADDLDAGALRELMERDNRRREQKRTSEREAMAQRVARRKERQKAEENQAIIHGNEPAKNMDRGVMGRELMGLGIEGQTPVEAAAQQSTEPVTTTDGAADVRNEAPETAAQNVPAGILVNGSPPSPDLESPGSEQSEPVLATAQIARLSRATMSPPPSLQAGHHRNASSVSQINDLPTPPKATELPMPIPQVEHTPAELSKQDTSRTSFDTGRSSSKQQSSWKSWFKRSSKEKRSSIQSSFSNTTRESTVAPPPATIIYAIPIVHPPGPKRTMSRFREDLPELPMSPPYSRVQSPELDIMRVQPIERSLPMNITSGRKSAEPSSQMQLDTSSGHRTHLRYETPTRGHPADMPSPEPLNALSQSLASIDSEGSWLSGRARANSKRSSRQIPLTQSRDSHSSLMKRYRDLSDSAEELGIAEDEYYNRLTPGPDDMYNKSNMANRISGNPMPSSDEEDGESLGSPVSKSSKWGEVARTPKIVHREPRAASRQGRLNDFQDYDSGDDGKLDSPLSPPKDGEDSETAESPVTPVGGGGLERATSVDYKKAHMRAVSAGSARLLDLKPRASGESKRTSIG</sequence>